<keyword evidence="2" id="KW-1133">Transmembrane helix</keyword>
<protein>
    <recommendedName>
        <fullName evidence="5">Tetratricopeptide repeat protein</fullName>
    </recommendedName>
</protein>
<evidence type="ECO:0000256" key="1">
    <source>
        <dbReference type="SAM" id="MobiDB-lite"/>
    </source>
</evidence>
<feature type="compositionally biased region" description="Polar residues" evidence="1">
    <location>
        <begin position="208"/>
        <end position="224"/>
    </location>
</feature>
<keyword evidence="2" id="KW-0472">Membrane</keyword>
<evidence type="ECO:0000313" key="3">
    <source>
        <dbReference type="EMBL" id="MBK7674311.1"/>
    </source>
</evidence>
<accession>A0A935PYL7</accession>
<evidence type="ECO:0000313" key="4">
    <source>
        <dbReference type="Proteomes" id="UP000697998"/>
    </source>
</evidence>
<dbReference type="Gene3D" id="1.25.40.10">
    <property type="entry name" value="Tetratricopeptide repeat domain"/>
    <property type="match status" value="1"/>
</dbReference>
<feature type="region of interest" description="Disordered" evidence="1">
    <location>
        <begin position="149"/>
        <end position="224"/>
    </location>
</feature>
<dbReference type="AlphaFoldDB" id="A0A935PYL7"/>
<feature type="compositionally biased region" description="Basic and acidic residues" evidence="1">
    <location>
        <begin position="164"/>
        <end position="178"/>
    </location>
</feature>
<gene>
    <name evidence="3" type="ORF">IPJ27_05825</name>
</gene>
<evidence type="ECO:0008006" key="5">
    <source>
        <dbReference type="Google" id="ProtNLM"/>
    </source>
</evidence>
<dbReference type="Proteomes" id="UP000697998">
    <property type="component" value="Unassembled WGS sequence"/>
</dbReference>
<feature type="compositionally biased region" description="Polar residues" evidence="1">
    <location>
        <begin position="33"/>
        <end position="46"/>
    </location>
</feature>
<dbReference type="EMBL" id="JADJMH010000003">
    <property type="protein sequence ID" value="MBK7674311.1"/>
    <property type="molecule type" value="Genomic_DNA"/>
</dbReference>
<dbReference type="SUPFAM" id="SSF48452">
    <property type="entry name" value="TPR-like"/>
    <property type="match status" value="1"/>
</dbReference>
<feature type="region of interest" description="Disordered" evidence="1">
    <location>
        <begin position="1"/>
        <end position="65"/>
    </location>
</feature>
<comment type="caution">
    <text evidence="3">The sequence shown here is derived from an EMBL/GenBank/DDBJ whole genome shotgun (WGS) entry which is preliminary data.</text>
</comment>
<dbReference type="InterPro" id="IPR011990">
    <property type="entry name" value="TPR-like_helical_dom_sf"/>
</dbReference>
<evidence type="ECO:0000256" key="2">
    <source>
        <dbReference type="SAM" id="Phobius"/>
    </source>
</evidence>
<name>A0A935PYL7_9PROT</name>
<organism evidence="3 4">
    <name type="scientific">Candidatus Accumulibacter proximus</name>
    <dbReference type="NCBI Taxonomy" id="2954385"/>
    <lineage>
        <taxon>Bacteria</taxon>
        <taxon>Pseudomonadati</taxon>
        <taxon>Pseudomonadota</taxon>
        <taxon>Betaproteobacteria</taxon>
        <taxon>Candidatus Accumulibacter</taxon>
    </lineage>
</organism>
<sequence length="401" mass="41816">MFRAKIYPQLGMPIDSELTDSPHDSRSRPAAASTWTQGPATTTSKAPISVDPSHPPSPPAPSARFEEPLSAPALAALPPAKPPLVAEALKSEGLATATAAKTGAQTKVIAALAVALMIAAFGGYLYVSSQREQEHAAVLARQEAEGQARRDAEAKAAQAAEQARLAEERARDAEERAKSAQQGKGQEEAARLAPEAEQNQVEEPRHQLASQSPAPASTLDTSSAESLIRQMLSAAERKNDSELTALLGRITALPKPVRGSRKTARALNADGLAQLRDGAANQAIGTLRQAVEADPGDVEIVDNLSYASIKAGDYKSARAAGFAALTIAPSRSSAWANLGIALAETEGENQAVAAFANAYRFTGDAPKSIAYLESLSQNDSSLKVRAAAKRALSIVAPNPPA</sequence>
<feature type="transmembrane region" description="Helical" evidence="2">
    <location>
        <begin position="108"/>
        <end position="127"/>
    </location>
</feature>
<keyword evidence="2" id="KW-0812">Transmembrane</keyword>
<reference evidence="3 4" key="1">
    <citation type="submission" date="2020-10" db="EMBL/GenBank/DDBJ databases">
        <title>Connecting structure to function with the recovery of over 1000 high-quality activated sludge metagenome-assembled genomes encoding full-length rRNA genes using long-read sequencing.</title>
        <authorList>
            <person name="Singleton C.M."/>
            <person name="Petriglieri F."/>
            <person name="Kristensen J.M."/>
            <person name="Kirkegaard R.H."/>
            <person name="Michaelsen T.Y."/>
            <person name="Andersen M.H."/>
            <person name="Karst S.M."/>
            <person name="Dueholm M.S."/>
            <person name="Nielsen P.H."/>
            <person name="Albertsen M."/>
        </authorList>
    </citation>
    <scope>NUCLEOTIDE SEQUENCE [LARGE SCALE GENOMIC DNA]</scope>
    <source>
        <strain evidence="3">EsbW_18-Q3-R4-48_BATAC.285</strain>
    </source>
</reference>
<proteinExistence type="predicted"/>